<evidence type="ECO:0000256" key="3">
    <source>
        <dbReference type="ARBA" id="ARBA00022475"/>
    </source>
</evidence>
<feature type="transmembrane region" description="Helical" evidence="7">
    <location>
        <begin position="141"/>
        <end position="157"/>
    </location>
</feature>
<evidence type="ECO:0000259" key="8">
    <source>
        <dbReference type="Pfam" id="PF01757"/>
    </source>
</evidence>
<evidence type="ECO:0000256" key="4">
    <source>
        <dbReference type="ARBA" id="ARBA00022692"/>
    </source>
</evidence>
<accession>A0A094L4W0</accession>
<feature type="transmembrane region" description="Helical" evidence="7">
    <location>
        <begin position="51"/>
        <end position="69"/>
    </location>
</feature>
<evidence type="ECO:0000256" key="1">
    <source>
        <dbReference type="ARBA" id="ARBA00004651"/>
    </source>
</evidence>
<dbReference type="AlphaFoldDB" id="A0A094L4W0"/>
<evidence type="ECO:0000256" key="6">
    <source>
        <dbReference type="ARBA" id="ARBA00023136"/>
    </source>
</evidence>
<dbReference type="GO" id="GO:0005886">
    <property type="term" value="C:plasma membrane"/>
    <property type="evidence" value="ECO:0007669"/>
    <property type="project" value="UniProtKB-SubCell"/>
</dbReference>
<dbReference type="PANTHER" id="PTHR40074:SF2">
    <property type="entry name" value="O-ACETYLTRANSFERASE WECH"/>
    <property type="match status" value="1"/>
</dbReference>
<evidence type="ECO:0000256" key="2">
    <source>
        <dbReference type="ARBA" id="ARBA00007400"/>
    </source>
</evidence>
<proteinExistence type="inferred from homology"/>
<dbReference type="RefSeq" id="WP_034729394.1">
    <property type="nucleotide sequence ID" value="NZ_JPIN01000001.1"/>
</dbReference>
<feature type="transmembrane region" description="Helical" evidence="7">
    <location>
        <begin position="90"/>
        <end position="108"/>
    </location>
</feature>
<evidence type="ECO:0000256" key="7">
    <source>
        <dbReference type="SAM" id="Phobius"/>
    </source>
</evidence>
<dbReference type="EMBL" id="JPIN01000001">
    <property type="protein sequence ID" value="KFZ29723.1"/>
    <property type="molecule type" value="Genomic_DNA"/>
</dbReference>
<gene>
    <name evidence="9" type="ORF">IDAT_01060</name>
</gene>
<keyword evidence="10" id="KW-1185">Reference proteome</keyword>
<keyword evidence="4 7" id="KW-0812">Transmembrane</keyword>
<dbReference type="eggNOG" id="COG1835">
    <property type="taxonomic scope" value="Bacteria"/>
</dbReference>
<dbReference type="GO" id="GO:0016413">
    <property type="term" value="F:O-acetyltransferase activity"/>
    <property type="evidence" value="ECO:0007669"/>
    <property type="project" value="TreeGrafter"/>
</dbReference>
<comment type="caution">
    <text evidence="9">The sequence shown here is derived from an EMBL/GenBank/DDBJ whole genome shotgun (WGS) entry which is preliminary data.</text>
</comment>
<dbReference type="Pfam" id="PF01757">
    <property type="entry name" value="Acyl_transf_3"/>
    <property type="match status" value="1"/>
</dbReference>
<dbReference type="GO" id="GO:0009246">
    <property type="term" value="P:enterobacterial common antigen biosynthetic process"/>
    <property type="evidence" value="ECO:0007669"/>
    <property type="project" value="TreeGrafter"/>
</dbReference>
<feature type="domain" description="Acyltransferase 3" evidence="8">
    <location>
        <begin position="20"/>
        <end position="182"/>
    </location>
</feature>
<organism evidence="9 10">
    <name type="scientific">Pseudidiomarina atlantica</name>
    <dbReference type="NCBI Taxonomy" id="1517416"/>
    <lineage>
        <taxon>Bacteria</taxon>
        <taxon>Pseudomonadati</taxon>
        <taxon>Pseudomonadota</taxon>
        <taxon>Gammaproteobacteria</taxon>
        <taxon>Alteromonadales</taxon>
        <taxon>Idiomarinaceae</taxon>
        <taxon>Pseudidiomarina</taxon>
    </lineage>
</organism>
<reference evidence="9 10" key="1">
    <citation type="submission" date="2014-06" db="EMBL/GenBank/DDBJ databases">
        <title>Draft genome sequence of Idiomarina sp. MCCC 1A10513.</title>
        <authorList>
            <person name="Du J."/>
            <person name="Lai Q."/>
            <person name="Shao Z."/>
        </authorList>
    </citation>
    <scope>NUCLEOTIDE SEQUENCE [LARGE SCALE GENOMIC DNA]</scope>
    <source>
        <strain evidence="9 10">MCCC 1A10513</strain>
    </source>
</reference>
<sequence>MTTLAARAYPQITWDTSTTLDSLRVIACAIVLLSHVYEFSTGNLNNPVNETISYIAVACFFFISGWVNTHSIRTRNSTKQFYEKRFFRIVPTYVFALVLGAVVFILVGGNPLEYLSNLVFLNPFFGTIPTNAPLWSLPYEIYLYALLPLLLGSSWYWSRFAFVLLILLFTLLGHPFLFVAFYMGCLCYSFGLQLPRLNLFSKYGKHTYEIYVFHYPLMILLWGLF</sequence>
<dbReference type="PANTHER" id="PTHR40074">
    <property type="entry name" value="O-ACETYLTRANSFERASE WECH"/>
    <property type="match status" value="1"/>
</dbReference>
<evidence type="ECO:0000313" key="9">
    <source>
        <dbReference type="EMBL" id="KFZ29723.1"/>
    </source>
</evidence>
<keyword evidence="5 7" id="KW-1133">Transmembrane helix</keyword>
<evidence type="ECO:0000313" key="10">
    <source>
        <dbReference type="Proteomes" id="UP000053718"/>
    </source>
</evidence>
<dbReference type="OrthoDB" id="9767863at2"/>
<keyword evidence="3" id="KW-1003">Cell membrane</keyword>
<feature type="transmembrane region" description="Helical" evidence="7">
    <location>
        <begin position="208"/>
        <end position="224"/>
    </location>
</feature>
<evidence type="ECO:0000256" key="5">
    <source>
        <dbReference type="ARBA" id="ARBA00022989"/>
    </source>
</evidence>
<feature type="transmembrane region" description="Helical" evidence="7">
    <location>
        <begin position="21"/>
        <end position="39"/>
    </location>
</feature>
<keyword evidence="6 7" id="KW-0472">Membrane</keyword>
<dbReference type="STRING" id="1517416.IDAT_01060"/>
<dbReference type="InterPro" id="IPR002656">
    <property type="entry name" value="Acyl_transf_3_dom"/>
</dbReference>
<comment type="similarity">
    <text evidence="2">Belongs to the acyltransferase 3 family.</text>
</comment>
<protein>
    <recommendedName>
        <fullName evidence="8">Acyltransferase 3 domain-containing protein</fullName>
    </recommendedName>
</protein>
<comment type="subcellular location">
    <subcellularLocation>
        <location evidence="1">Cell membrane</location>
        <topology evidence="1">Multi-pass membrane protein</topology>
    </subcellularLocation>
</comment>
<name>A0A094L4W0_9GAMM</name>
<dbReference type="Proteomes" id="UP000053718">
    <property type="component" value="Unassembled WGS sequence"/>
</dbReference>
<feature type="transmembrane region" description="Helical" evidence="7">
    <location>
        <begin position="163"/>
        <end position="188"/>
    </location>
</feature>